<keyword evidence="2" id="KW-1185">Reference proteome</keyword>
<sequence>MEEALLSGAKQKDKRQWAETYAQEVPPEYEEELLDCVGDRALEQITQRRCGVSFTGDVQEPSGHNSVQHALG</sequence>
<gene>
    <name evidence="1" type="ORF">WISP_76235</name>
</gene>
<comment type="caution">
    <text evidence="1">The sequence shown here is derived from an EMBL/GenBank/DDBJ whole genome shotgun (WGS) entry which is preliminary data.</text>
</comment>
<dbReference type="Proteomes" id="UP001145742">
    <property type="component" value="Unassembled WGS sequence"/>
</dbReference>
<dbReference type="EMBL" id="WHWB01033911">
    <property type="protein sequence ID" value="KAJ7415767.1"/>
    <property type="molecule type" value="Genomic_DNA"/>
</dbReference>
<evidence type="ECO:0000313" key="1">
    <source>
        <dbReference type="EMBL" id="KAJ7415767.1"/>
    </source>
</evidence>
<protein>
    <submittedName>
        <fullName evidence="1">Uncharacterized protein</fullName>
    </submittedName>
</protein>
<reference evidence="1" key="1">
    <citation type="submission" date="2019-10" db="EMBL/GenBank/DDBJ databases">
        <authorList>
            <person name="Soares A.E.R."/>
            <person name="Aleixo A."/>
            <person name="Schneider P."/>
            <person name="Miyaki C.Y."/>
            <person name="Schneider M.P."/>
            <person name="Mello C."/>
            <person name="Vasconcelos A.T.R."/>
        </authorList>
    </citation>
    <scope>NUCLEOTIDE SEQUENCE</scope>
    <source>
        <tissue evidence="1">Muscle</tissue>
    </source>
</reference>
<accession>A0ABQ9DAK8</accession>
<evidence type="ECO:0000313" key="2">
    <source>
        <dbReference type="Proteomes" id="UP001145742"/>
    </source>
</evidence>
<name>A0ABQ9DAK8_9PASS</name>
<proteinExistence type="predicted"/>
<organism evidence="1 2">
    <name type="scientific">Willisornis vidua</name>
    <name type="common">Xingu scale-backed antbird</name>
    <dbReference type="NCBI Taxonomy" id="1566151"/>
    <lineage>
        <taxon>Eukaryota</taxon>
        <taxon>Metazoa</taxon>
        <taxon>Chordata</taxon>
        <taxon>Craniata</taxon>
        <taxon>Vertebrata</taxon>
        <taxon>Euteleostomi</taxon>
        <taxon>Archelosauria</taxon>
        <taxon>Archosauria</taxon>
        <taxon>Dinosauria</taxon>
        <taxon>Saurischia</taxon>
        <taxon>Theropoda</taxon>
        <taxon>Coelurosauria</taxon>
        <taxon>Aves</taxon>
        <taxon>Neognathae</taxon>
        <taxon>Neoaves</taxon>
        <taxon>Telluraves</taxon>
        <taxon>Australaves</taxon>
        <taxon>Passeriformes</taxon>
        <taxon>Thamnophilidae</taxon>
        <taxon>Willisornis</taxon>
    </lineage>
</organism>